<dbReference type="AlphaFoldDB" id="A0A9W8B9Q2"/>
<feature type="compositionally biased region" description="Pro residues" evidence="1">
    <location>
        <begin position="105"/>
        <end position="115"/>
    </location>
</feature>
<feature type="region of interest" description="Disordered" evidence="1">
    <location>
        <begin position="97"/>
        <end position="141"/>
    </location>
</feature>
<evidence type="ECO:0000256" key="1">
    <source>
        <dbReference type="SAM" id="MobiDB-lite"/>
    </source>
</evidence>
<gene>
    <name evidence="3" type="ORF">H4R26_005151</name>
</gene>
<keyword evidence="4" id="KW-1185">Reference proteome</keyword>
<name>A0A9W8B9Q2_9FUNG</name>
<accession>A0A9W8B9Q2</accession>
<evidence type="ECO:0000313" key="3">
    <source>
        <dbReference type="EMBL" id="KAJ1999231.1"/>
    </source>
</evidence>
<evidence type="ECO:0000313" key="4">
    <source>
        <dbReference type="Proteomes" id="UP001150907"/>
    </source>
</evidence>
<proteinExistence type="predicted"/>
<feature type="region of interest" description="Disordered" evidence="1">
    <location>
        <begin position="204"/>
        <end position="249"/>
    </location>
</feature>
<sequence length="274" mass="27610">MFCFGAAATGLVAWLVAGGAASVGAQQTAAARPMNAFTPIRLIQPQNTEQQRAIQSLVQELQKSSPQLFSNVGQPGNQQLALALPVGLGAFNPSVPPALASQAPRPAPAPAPAPAAPSSSLLPTDSAVSTAAATPLPSPPQAALASSALLAPPPPPSPVFTAASAPISFVIDAMFRHTDTDSAMTADPTSLPFGLHFDSTQLGGEAWSSESDRDSSVSTRARRPAHTSKPDGSSSRSGPDIEDELSGLENAAGKGGMSLVGMVAPLLLVVAALV</sequence>
<dbReference type="OrthoDB" id="5599755at2759"/>
<reference evidence="3" key="1">
    <citation type="submission" date="2022-07" db="EMBL/GenBank/DDBJ databases">
        <title>Phylogenomic reconstructions and comparative analyses of Kickxellomycotina fungi.</title>
        <authorList>
            <person name="Reynolds N.K."/>
            <person name="Stajich J.E."/>
            <person name="Barry K."/>
            <person name="Grigoriev I.V."/>
            <person name="Crous P."/>
            <person name="Smith M.E."/>
        </authorList>
    </citation>
    <scope>NUCLEOTIDE SEQUENCE</scope>
    <source>
        <strain evidence="3">IMI 214461</strain>
    </source>
</reference>
<organism evidence="3 4">
    <name type="scientific">Coemansia thaxteri</name>
    <dbReference type="NCBI Taxonomy" id="2663907"/>
    <lineage>
        <taxon>Eukaryota</taxon>
        <taxon>Fungi</taxon>
        <taxon>Fungi incertae sedis</taxon>
        <taxon>Zoopagomycota</taxon>
        <taxon>Kickxellomycotina</taxon>
        <taxon>Kickxellomycetes</taxon>
        <taxon>Kickxellales</taxon>
        <taxon>Kickxellaceae</taxon>
        <taxon>Coemansia</taxon>
    </lineage>
</organism>
<comment type="caution">
    <text evidence="3">The sequence shown here is derived from an EMBL/GenBank/DDBJ whole genome shotgun (WGS) entry which is preliminary data.</text>
</comment>
<feature type="signal peptide" evidence="2">
    <location>
        <begin position="1"/>
        <end position="25"/>
    </location>
</feature>
<dbReference type="EMBL" id="JANBQF010000757">
    <property type="protein sequence ID" value="KAJ1999231.1"/>
    <property type="molecule type" value="Genomic_DNA"/>
</dbReference>
<feature type="compositionally biased region" description="Low complexity" evidence="1">
    <location>
        <begin position="116"/>
        <end position="141"/>
    </location>
</feature>
<keyword evidence="2" id="KW-0732">Signal</keyword>
<evidence type="ECO:0000256" key="2">
    <source>
        <dbReference type="SAM" id="SignalP"/>
    </source>
</evidence>
<protein>
    <submittedName>
        <fullName evidence="3">Uncharacterized protein</fullName>
    </submittedName>
</protein>
<feature type="chain" id="PRO_5040826486" evidence="2">
    <location>
        <begin position="26"/>
        <end position="274"/>
    </location>
</feature>
<dbReference type="Proteomes" id="UP001150907">
    <property type="component" value="Unassembled WGS sequence"/>
</dbReference>